<dbReference type="Proteomes" id="UP000316096">
    <property type="component" value="Unassembled WGS sequence"/>
</dbReference>
<dbReference type="CDD" id="cd00751">
    <property type="entry name" value="thiolase"/>
    <property type="match status" value="1"/>
</dbReference>
<dbReference type="SUPFAM" id="SSF53901">
    <property type="entry name" value="Thiolase-like"/>
    <property type="match status" value="2"/>
</dbReference>
<evidence type="ECO:0000256" key="6">
    <source>
        <dbReference type="ARBA" id="ARBA00023098"/>
    </source>
</evidence>
<evidence type="ECO:0000256" key="10">
    <source>
        <dbReference type="RuleBase" id="RU003557"/>
    </source>
</evidence>
<dbReference type="InterPro" id="IPR020617">
    <property type="entry name" value="Thiolase_C"/>
</dbReference>
<dbReference type="Gene3D" id="3.40.47.10">
    <property type="match status" value="1"/>
</dbReference>
<dbReference type="PIRSF" id="PIRSF000429">
    <property type="entry name" value="Ac-CoA_Ac_transf"/>
    <property type="match status" value="1"/>
</dbReference>
<evidence type="ECO:0000259" key="12">
    <source>
        <dbReference type="Pfam" id="PF00108"/>
    </source>
</evidence>
<dbReference type="GO" id="GO:0006635">
    <property type="term" value="P:fatty acid beta-oxidation"/>
    <property type="evidence" value="ECO:0007669"/>
    <property type="project" value="TreeGrafter"/>
</dbReference>
<dbReference type="Pfam" id="PF00108">
    <property type="entry name" value="Thiolase_N"/>
    <property type="match status" value="1"/>
</dbReference>
<dbReference type="PANTHER" id="PTHR43853">
    <property type="entry name" value="3-KETOACYL-COA THIOLASE, PEROXISOMAL"/>
    <property type="match status" value="1"/>
</dbReference>
<dbReference type="FunFam" id="3.40.47.10:FF:000013">
    <property type="entry name" value="Acetyl-CoA acetyltransferase"/>
    <property type="match status" value="1"/>
</dbReference>
<evidence type="ECO:0000256" key="1">
    <source>
        <dbReference type="ARBA" id="ARBA00004275"/>
    </source>
</evidence>
<evidence type="ECO:0000256" key="11">
    <source>
        <dbReference type="SAM" id="MobiDB-lite"/>
    </source>
</evidence>
<dbReference type="InterPro" id="IPR002155">
    <property type="entry name" value="Thiolase"/>
</dbReference>
<evidence type="ECO:0000313" key="15">
    <source>
        <dbReference type="Proteomes" id="UP000316096"/>
    </source>
</evidence>
<keyword evidence="15" id="KW-1185">Reference proteome</keyword>
<dbReference type="RefSeq" id="WP_141954371.1">
    <property type="nucleotide sequence ID" value="NZ_VFOZ01000001.1"/>
</dbReference>
<comment type="similarity">
    <text evidence="2 10">Belongs to the thiolase-like superfamily. Thiolase family.</text>
</comment>
<keyword evidence="6" id="KW-0443">Lipid metabolism</keyword>
<evidence type="ECO:0000313" key="14">
    <source>
        <dbReference type="EMBL" id="TQL95836.1"/>
    </source>
</evidence>
<keyword evidence="7" id="KW-0576">Peroxisome</keyword>
<comment type="caution">
    <text evidence="14">The sequence shown here is derived from an EMBL/GenBank/DDBJ whole genome shotgun (WGS) entry which is preliminary data.</text>
</comment>
<evidence type="ECO:0000256" key="3">
    <source>
        <dbReference type="ARBA" id="ARBA00022679"/>
    </source>
</evidence>
<dbReference type="InterPro" id="IPR016039">
    <property type="entry name" value="Thiolase-like"/>
</dbReference>
<evidence type="ECO:0000259" key="13">
    <source>
        <dbReference type="Pfam" id="PF02803"/>
    </source>
</evidence>
<name>A0A543CFF8_9ACTN</name>
<feature type="active site" description="Acyl-thioester intermediate" evidence="9">
    <location>
        <position position="90"/>
    </location>
</feature>
<evidence type="ECO:0000256" key="7">
    <source>
        <dbReference type="ARBA" id="ARBA00023140"/>
    </source>
</evidence>
<dbReference type="AlphaFoldDB" id="A0A543CFF8"/>
<evidence type="ECO:0000256" key="8">
    <source>
        <dbReference type="ARBA" id="ARBA00023315"/>
    </source>
</evidence>
<organism evidence="14 15">
    <name type="scientific">Actinoallomurus bryophytorum</name>
    <dbReference type="NCBI Taxonomy" id="1490222"/>
    <lineage>
        <taxon>Bacteria</taxon>
        <taxon>Bacillati</taxon>
        <taxon>Actinomycetota</taxon>
        <taxon>Actinomycetes</taxon>
        <taxon>Streptosporangiales</taxon>
        <taxon>Thermomonosporaceae</taxon>
        <taxon>Actinoallomurus</taxon>
    </lineage>
</organism>
<sequence>MPEAVIVATARSPIGRAFKGSLKELRPDDLTARIVRAALDKVPQLDPADIDDLLLGCGLPGGEQGYNMARVVAVLLGYDNVPGATVTRYCSSSLQTTRMAFHAIKAGEADVIVSAGVEMVSRFAKGSSDGLPDTMNPQFAGAQARTAKRGEGGTEAWHDPREDSEIPDVYIAMGQTAENVAEMRGISRADQDEFGVRSQNLAEEAINNGFFEREITPVELPDGTVVSKDDGPRAGTSLEKVSQLAPVFRPDGTVTAGNCCPLNDGAAAVVVMSDTKAAELGLTPLARIVSSGVSALSPEIMGLGPVEASQRALKLAGLTIDDIDLVEINEAFAAQVIPSYRQLGIDLDKLNVHGGAIAVGHPFGMTGARITGTLLNGLRTRDKTLGLETMCVGGGQGMAMVFERLS</sequence>
<dbReference type="EMBL" id="VFOZ01000001">
    <property type="protein sequence ID" value="TQL95836.1"/>
    <property type="molecule type" value="Genomic_DNA"/>
</dbReference>
<comment type="subcellular location">
    <subcellularLocation>
        <location evidence="1">Peroxisome</location>
    </subcellularLocation>
</comment>
<dbReference type="PANTHER" id="PTHR43853:SF8">
    <property type="entry name" value="3-KETOACYL-COA THIOLASE, PEROXISOMAL"/>
    <property type="match status" value="1"/>
</dbReference>
<feature type="active site" description="Proton acceptor" evidence="9">
    <location>
        <position position="391"/>
    </location>
</feature>
<dbReference type="NCBIfam" id="TIGR01930">
    <property type="entry name" value="AcCoA-C-Actrans"/>
    <property type="match status" value="1"/>
</dbReference>
<dbReference type="InterPro" id="IPR020616">
    <property type="entry name" value="Thiolase_N"/>
</dbReference>
<protein>
    <submittedName>
        <fullName evidence="14">Acetyl-CoA C-acetyltransferase</fullName>
    </submittedName>
</protein>
<feature type="compositionally biased region" description="Basic and acidic residues" evidence="11">
    <location>
        <begin position="148"/>
        <end position="163"/>
    </location>
</feature>
<reference evidence="14 15" key="1">
    <citation type="submission" date="2019-06" db="EMBL/GenBank/DDBJ databases">
        <title>Sequencing the genomes of 1000 actinobacteria strains.</title>
        <authorList>
            <person name="Klenk H.-P."/>
        </authorList>
    </citation>
    <scope>NUCLEOTIDE SEQUENCE [LARGE SCALE GENOMIC DNA]</scope>
    <source>
        <strain evidence="14 15">DSM 102200</strain>
    </source>
</reference>
<evidence type="ECO:0000256" key="5">
    <source>
        <dbReference type="ARBA" id="ARBA00022946"/>
    </source>
</evidence>
<accession>A0A543CFF8</accession>
<feature type="domain" description="Thiolase N-terminal" evidence="12">
    <location>
        <begin position="5"/>
        <end position="274"/>
    </location>
</feature>
<dbReference type="InterPro" id="IPR020613">
    <property type="entry name" value="Thiolase_CS"/>
</dbReference>
<keyword evidence="3 10" id="KW-0808">Transferase</keyword>
<dbReference type="OrthoDB" id="3761315at2"/>
<proteinExistence type="inferred from homology"/>
<keyword evidence="4" id="KW-0276">Fatty acid metabolism</keyword>
<evidence type="ECO:0000256" key="9">
    <source>
        <dbReference type="PIRSR" id="PIRSR000429-1"/>
    </source>
</evidence>
<feature type="active site" description="Proton acceptor" evidence="9">
    <location>
        <position position="361"/>
    </location>
</feature>
<feature type="region of interest" description="Disordered" evidence="11">
    <location>
        <begin position="142"/>
        <end position="163"/>
    </location>
</feature>
<keyword evidence="5" id="KW-0809">Transit peptide</keyword>
<gene>
    <name evidence="14" type="ORF">FB559_1346</name>
</gene>
<dbReference type="Pfam" id="PF02803">
    <property type="entry name" value="Thiolase_C"/>
    <property type="match status" value="1"/>
</dbReference>
<dbReference type="NCBIfam" id="NF005890">
    <property type="entry name" value="PRK07851.1"/>
    <property type="match status" value="1"/>
</dbReference>
<dbReference type="InterPro" id="IPR050215">
    <property type="entry name" value="Thiolase-like_sf_Thiolase"/>
</dbReference>
<dbReference type="GO" id="GO:0010124">
    <property type="term" value="P:phenylacetate catabolic process"/>
    <property type="evidence" value="ECO:0007669"/>
    <property type="project" value="TreeGrafter"/>
</dbReference>
<evidence type="ECO:0000256" key="2">
    <source>
        <dbReference type="ARBA" id="ARBA00010982"/>
    </source>
</evidence>
<dbReference type="PROSITE" id="PS00737">
    <property type="entry name" value="THIOLASE_2"/>
    <property type="match status" value="1"/>
</dbReference>
<dbReference type="GO" id="GO:0003988">
    <property type="term" value="F:acetyl-CoA C-acyltransferase activity"/>
    <property type="evidence" value="ECO:0007669"/>
    <property type="project" value="TreeGrafter"/>
</dbReference>
<dbReference type="GO" id="GO:0005737">
    <property type="term" value="C:cytoplasm"/>
    <property type="evidence" value="ECO:0007669"/>
    <property type="project" value="UniProtKB-ARBA"/>
</dbReference>
<keyword evidence="8 10" id="KW-0012">Acyltransferase</keyword>
<feature type="domain" description="Thiolase C-terminal" evidence="13">
    <location>
        <begin position="282"/>
        <end position="404"/>
    </location>
</feature>
<evidence type="ECO:0000256" key="4">
    <source>
        <dbReference type="ARBA" id="ARBA00022832"/>
    </source>
</evidence>